<evidence type="ECO:0000313" key="2">
    <source>
        <dbReference type="Proteomes" id="UP000429607"/>
    </source>
</evidence>
<dbReference type="Proteomes" id="UP000429607">
    <property type="component" value="Unassembled WGS sequence"/>
</dbReference>
<proteinExistence type="predicted"/>
<dbReference type="EMBL" id="QXFV01009410">
    <property type="protein sequence ID" value="KAE8955112.1"/>
    <property type="molecule type" value="Genomic_DNA"/>
</dbReference>
<protein>
    <submittedName>
        <fullName evidence="1">Uncharacterized protein</fullName>
    </submittedName>
</protein>
<evidence type="ECO:0000313" key="1">
    <source>
        <dbReference type="EMBL" id="KAE8955112.1"/>
    </source>
</evidence>
<dbReference type="AlphaFoldDB" id="A0A6A3GCP5"/>
<organism evidence="1 2">
    <name type="scientific">Phytophthora rubi</name>
    <dbReference type="NCBI Taxonomy" id="129364"/>
    <lineage>
        <taxon>Eukaryota</taxon>
        <taxon>Sar</taxon>
        <taxon>Stramenopiles</taxon>
        <taxon>Oomycota</taxon>
        <taxon>Peronosporomycetes</taxon>
        <taxon>Peronosporales</taxon>
        <taxon>Peronosporaceae</taxon>
        <taxon>Phytophthora</taxon>
    </lineage>
</organism>
<name>A0A6A3GCP5_9STRA</name>
<accession>A0A6A3GCP5</accession>
<reference evidence="1 2" key="1">
    <citation type="submission" date="2018-09" db="EMBL/GenBank/DDBJ databases">
        <title>Genomic investigation of the strawberry pathogen Phytophthora fragariae indicates pathogenicity is determined by transcriptional variation in three key races.</title>
        <authorList>
            <person name="Adams T.M."/>
            <person name="Armitage A.D."/>
            <person name="Sobczyk M.K."/>
            <person name="Bates H.J."/>
            <person name="Dunwell J.M."/>
            <person name="Nellist C.F."/>
            <person name="Harrison R.J."/>
        </authorList>
    </citation>
    <scope>NUCLEOTIDE SEQUENCE [LARGE SCALE GENOMIC DNA]</scope>
    <source>
        <strain evidence="1 2">SCRP249</strain>
    </source>
</reference>
<sequence length="35" mass="4098">MKKIWLDHIEISRVDRQFIIGTTNKASTDSPHDDE</sequence>
<gene>
    <name evidence="1" type="ORF">PR001_g32231</name>
</gene>
<comment type="caution">
    <text evidence="1">The sequence shown here is derived from an EMBL/GenBank/DDBJ whole genome shotgun (WGS) entry which is preliminary data.</text>
</comment>